<dbReference type="InterPro" id="IPR001647">
    <property type="entry name" value="HTH_TetR"/>
</dbReference>
<dbReference type="RefSeq" id="WP_282012305.1">
    <property type="nucleotide sequence ID" value="NZ_OX336137.1"/>
</dbReference>
<evidence type="ECO:0000256" key="2">
    <source>
        <dbReference type="ARBA" id="ARBA00023125"/>
    </source>
</evidence>
<name>A0ABN8W353_9BACT</name>
<protein>
    <submittedName>
        <fullName evidence="6">TetR family transcriptional regulator</fullName>
    </submittedName>
</protein>
<dbReference type="SUPFAM" id="SSF48498">
    <property type="entry name" value="Tetracyclin repressor-like, C-terminal domain"/>
    <property type="match status" value="1"/>
</dbReference>
<dbReference type="PANTHER" id="PTHR47506">
    <property type="entry name" value="TRANSCRIPTIONAL REGULATORY PROTEIN"/>
    <property type="match status" value="1"/>
</dbReference>
<keyword evidence="3" id="KW-0804">Transcription</keyword>
<dbReference type="InterPro" id="IPR009057">
    <property type="entry name" value="Homeodomain-like_sf"/>
</dbReference>
<dbReference type="InterPro" id="IPR011075">
    <property type="entry name" value="TetR_C"/>
</dbReference>
<evidence type="ECO:0000256" key="4">
    <source>
        <dbReference type="PROSITE-ProRule" id="PRU00335"/>
    </source>
</evidence>
<sequence length="189" mass="21091">MAQASKRERLVKEAVGLFAREGFHAVGVDAISRQAGATKKTLYHHFKSKDELVLAALRHYDERFRNAFMQAVESRTQHPVARLLMVFDVMKDWFGQKNFYGCLLVGAMGEFPEPTSPIRKACRESKKSFQKYIKDLAVQAGLKKPDQLAAQLMLLVEGAITLAQVNGSPRCADQAKAAAQILIDQARRA</sequence>
<dbReference type="SUPFAM" id="SSF46689">
    <property type="entry name" value="Homeodomain-like"/>
    <property type="match status" value="1"/>
</dbReference>
<evidence type="ECO:0000313" key="6">
    <source>
        <dbReference type="EMBL" id="CAI2719476.1"/>
    </source>
</evidence>
<keyword evidence="7" id="KW-1185">Reference proteome</keyword>
<organism evidence="6 7">
    <name type="scientific">Nitrospina watsonii</name>
    <dbReference type="NCBI Taxonomy" id="1323948"/>
    <lineage>
        <taxon>Bacteria</taxon>
        <taxon>Pseudomonadati</taxon>
        <taxon>Nitrospinota/Tectimicrobiota group</taxon>
        <taxon>Nitrospinota</taxon>
        <taxon>Nitrospinia</taxon>
        <taxon>Nitrospinales</taxon>
        <taxon>Nitrospinaceae</taxon>
        <taxon>Nitrospina</taxon>
    </lineage>
</organism>
<reference evidence="6 7" key="1">
    <citation type="submission" date="2022-09" db="EMBL/GenBank/DDBJ databases">
        <authorList>
            <person name="Kop L."/>
        </authorList>
    </citation>
    <scope>NUCLEOTIDE SEQUENCE [LARGE SCALE GENOMIC DNA]</scope>
    <source>
        <strain evidence="6 7">347</strain>
    </source>
</reference>
<evidence type="ECO:0000259" key="5">
    <source>
        <dbReference type="PROSITE" id="PS50977"/>
    </source>
</evidence>
<dbReference type="PROSITE" id="PS50977">
    <property type="entry name" value="HTH_TETR_2"/>
    <property type="match status" value="1"/>
</dbReference>
<feature type="DNA-binding region" description="H-T-H motif" evidence="4">
    <location>
        <begin position="27"/>
        <end position="46"/>
    </location>
</feature>
<keyword evidence="1" id="KW-0805">Transcription regulation</keyword>
<evidence type="ECO:0000256" key="3">
    <source>
        <dbReference type="ARBA" id="ARBA00023163"/>
    </source>
</evidence>
<dbReference type="Pfam" id="PF16925">
    <property type="entry name" value="TetR_C_13"/>
    <property type="match status" value="1"/>
</dbReference>
<dbReference type="PRINTS" id="PR00455">
    <property type="entry name" value="HTHTETR"/>
</dbReference>
<dbReference type="EMBL" id="OX336137">
    <property type="protein sequence ID" value="CAI2719476.1"/>
    <property type="molecule type" value="Genomic_DNA"/>
</dbReference>
<evidence type="ECO:0000313" key="7">
    <source>
        <dbReference type="Proteomes" id="UP001157733"/>
    </source>
</evidence>
<dbReference type="Gene3D" id="1.10.357.10">
    <property type="entry name" value="Tetracycline Repressor, domain 2"/>
    <property type="match status" value="1"/>
</dbReference>
<keyword evidence="2 4" id="KW-0238">DNA-binding</keyword>
<dbReference type="Pfam" id="PF00440">
    <property type="entry name" value="TetR_N"/>
    <property type="match status" value="1"/>
</dbReference>
<dbReference type="PANTHER" id="PTHR47506:SF3">
    <property type="entry name" value="HTH-TYPE TRANSCRIPTIONAL REGULATOR LMRA"/>
    <property type="match status" value="1"/>
</dbReference>
<dbReference type="InterPro" id="IPR036271">
    <property type="entry name" value="Tet_transcr_reg_TetR-rel_C_sf"/>
</dbReference>
<gene>
    <name evidence="6" type="ORF">NSPWAT_2620</name>
</gene>
<dbReference type="Proteomes" id="UP001157733">
    <property type="component" value="Chromosome"/>
</dbReference>
<proteinExistence type="predicted"/>
<evidence type="ECO:0000256" key="1">
    <source>
        <dbReference type="ARBA" id="ARBA00023015"/>
    </source>
</evidence>
<accession>A0ABN8W353</accession>
<feature type="domain" description="HTH tetR-type" evidence="5">
    <location>
        <begin position="4"/>
        <end position="64"/>
    </location>
</feature>